<protein>
    <submittedName>
        <fullName evidence="1">Uncharacterized protein</fullName>
    </submittedName>
</protein>
<gene>
    <name evidence="1" type="ORF">GPA_13330</name>
</gene>
<dbReference type="HOGENOM" id="CLU_3365218_0_0_11"/>
<accession>D6E8C3</accession>
<dbReference type="AlphaFoldDB" id="D6E8C3"/>
<name>D6E8C3_9ACTN</name>
<dbReference type="Proteomes" id="UP000008805">
    <property type="component" value="Chromosome"/>
</dbReference>
<dbReference type="EMBL" id="FP929047">
    <property type="protein sequence ID" value="CBL03970.1"/>
    <property type="molecule type" value="Genomic_DNA"/>
</dbReference>
<proteinExistence type="predicted"/>
<reference evidence="1 2" key="1">
    <citation type="submission" date="2010-03" db="EMBL/GenBank/DDBJ databases">
        <title>The genome sequence of Gordonibacter pamelaeae 7-10-1-bT.</title>
        <authorList>
            <consortium name="metaHIT consortium -- http://www.metahit.eu/"/>
            <person name="Pajon A."/>
            <person name="Turner K."/>
            <person name="Parkhill J."/>
            <person name="Timmis K."/>
            <person name="Oxley A."/>
            <person name="Wurdemann D."/>
        </authorList>
    </citation>
    <scope>NUCLEOTIDE SEQUENCE [LARGE SCALE GENOMIC DNA]</scope>
    <source>
        <strain evidence="2">7-10-1-b</strain>
    </source>
</reference>
<dbReference type="KEGG" id="gpa:GPA_13330"/>
<organism evidence="1 2">
    <name type="scientific">Gordonibacter pamelaeae 7-10-1-b</name>
    <dbReference type="NCBI Taxonomy" id="657308"/>
    <lineage>
        <taxon>Bacteria</taxon>
        <taxon>Bacillati</taxon>
        <taxon>Actinomycetota</taxon>
        <taxon>Coriobacteriia</taxon>
        <taxon>Eggerthellales</taxon>
        <taxon>Eggerthellaceae</taxon>
        <taxon>Gordonibacter</taxon>
    </lineage>
</organism>
<sequence>MSSSYVAAWPSKASLERLFASRAFSFSVVIFRSFH</sequence>
<reference evidence="1 2" key="2">
    <citation type="submission" date="2010-03" db="EMBL/GenBank/DDBJ databases">
        <authorList>
            <person name="Pajon A."/>
        </authorList>
    </citation>
    <scope>NUCLEOTIDE SEQUENCE [LARGE SCALE GENOMIC DNA]</scope>
    <source>
        <strain evidence="2">7-10-1-b</strain>
    </source>
</reference>
<evidence type="ECO:0000313" key="2">
    <source>
        <dbReference type="Proteomes" id="UP000008805"/>
    </source>
</evidence>
<keyword evidence="2" id="KW-1185">Reference proteome</keyword>
<evidence type="ECO:0000313" key="1">
    <source>
        <dbReference type="EMBL" id="CBL03970.1"/>
    </source>
</evidence>